<dbReference type="InterPro" id="IPR028118">
    <property type="entry name" value="Chibby_fam"/>
</dbReference>
<reference evidence="3" key="1">
    <citation type="submission" date="2012-05" db="EMBL/GenBank/DDBJ databases">
        <title>Whole Genome Assembly of Lutzomyia longipalpis.</title>
        <authorList>
            <person name="Richards S."/>
            <person name="Qu C."/>
            <person name="Dillon R."/>
            <person name="Worley K."/>
            <person name="Scherer S."/>
            <person name="Batterton M."/>
            <person name="Taylor A."/>
            <person name="Hawes A."/>
            <person name="Hernandez B."/>
            <person name="Kovar C."/>
            <person name="Mandapat C."/>
            <person name="Pham C."/>
            <person name="Qu C."/>
            <person name="Jing C."/>
            <person name="Bess C."/>
            <person name="Bandaranaike D."/>
            <person name="Ngo D."/>
            <person name="Ongeri F."/>
            <person name="Arias F."/>
            <person name="Lara F."/>
            <person name="Weissenberger G."/>
            <person name="Kamau G."/>
            <person name="Han H."/>
            <person name="Shen H."/>
            <person name="Dinh H."/>
            <person name="Khalil I."/>
            <person name="Jones J."/>
            <person name="Shafer J."/>
            <person name="Jayaseelan J."/>
            <person name="Quiroz J."/>
            <person name="Blankenburg K."/>
            <person name="Nguyen L."/>
            <person name="Jackson L."/>
            <person name="Francisco L."/>
            <person name="Tang L.-Y."/>
            <person name="Pu L.-L."/>
            <person name="Perales L."/>
            <person name="Lorensuhewa L."/>
            <person name="Munidasa M."/>
            <person name="Coyle M."/>
            <person name="Taylor M."/>
            <person name="Puazo M."/>
            <person name="Firestine M."/>
            <person name="Scheel M."/>
            <person name="Javaid M."/>
            <person name="Wang M."/>
            <person name="Li M."/>
            <person name="Tabassum N."/>
            <person name="Saada N."/>
            <person name="Osuji N."/>
            <person name="Aqrawi P."/>
            <person name="Fu Q."/>
            <person name="Thornton R."/>
            <person name="Raj R."/>
            <person name="Goodspeed R."/>
            <person name="Mata R."/>
            <person name="Najjar R."/>
            <person name="Gubbala S."/>
            <person name="Lee S."/>
            <person name="Denson S."/>
            <person name="Patil S."/>
            <person name="Macmil S."/>
            <person name="Qi S."/>
            <person name="Matskevitch T."/>
            <person name="Palculict T."/>
            <person name="Mathew T."/>
            <person name="Vee V."/>
            <person name="Velamala V."/>
            <person name="Korchina V."/>
            <person name="Cai W."/>
            <person name="Liu W."/>
            <person name="Dai W."/>
            <person name="Zou X."/>
            <person name="Zhu Y."/>
            <person name="Zhang Y."/>
            <person name="Wu Y.-Q."/>
            <person name="Xin Y."/>
            <person name="Nazarath L."/>
            <person name="Kovar C."/>
            <person name="Han Y."/>
            <person name="Muzny D."/>
            <person name="Gibbs R."/>
        </authorList>
    </citation>
    <scope>NUCLEOTIDE SEQUENCE [LARGE SCALE GENOMIC DNA]</scope>
    <source>
        <strain evidence="3">Jacobina</strain>
    </source>
</reference>
<dbReference type="EMBL" id="GITU01001495">
    <property type="protein sequence ID" value="MBC1170198.1"/>
    <property type="molecule type" value="Transcribed_RNA"/>
</dbReference>
<organism evidence="2 3">
    <name type="scientific">Lutzomyia longipalpis</name>
    <name type="common">Sand fly</name>
    <dbReference type="NCBI Taxonomy" id="7200"/>
    <lineage>
        <taxon>Eukaryota</taxon>
        <taxon>Metazoa</taxon>
        <taxon>Ecdysozoa</taxon>
        <taxon>Arthropoda</taxon>
        <taxon>Hexapoda</taxon>
        <taxon>Insecta</taxon>
        <taxon>Pterygota</taxon>
        <taxon>Neoptera</taxon>
        <taxon>Endopterygota</taxon>
        <taxon>Diptera</taxon>
        <taxon>Nematocera</taxon>
        <taxon>Psychodoidea</taxon>
        <taxon>Psychodidae</taxon>
        <taxon>Lutzomyia</taxon>
        <taxon>Lutzomyia</taxon>
    </lineage>
</organism>
<reference evidence="1" key="2">
    <citation type="journal article" date="2020" name="BMC">
        <title>Leishmania infection induces a limited differential gene expression in the sand fly midgut.</title>
        <authorList>
            <person name="Coutinho-Abreu I.V."/>
            <person name="Serafim T.D."/>
            <person name="Meneses C."/>
            <person name="Kamhawi S."/>
            <person name="Oliveira F."/>
            <person name="Valenzuela J.G."/>
        </authorList>
    </citation>
    <scope>NUCLEOTIDE SEQUENCE</scope>
    <source>
        <strain evidence="1">Jacobina</strain>
        <tissue evidence="1">Midgut</tissue>
    </source>
</reference>
<dbReference type="Proteomes" id="UP000092461">
    <property type="component" value="Unassembled WGS sequence"/>
</dbReference>
<reference evidence="2" key="3">
    <citation type="submission" date="2020-05" db="UniProtKB">
        <authorList>
            <consortium name="EnsemblMetazoa"/>
        </authorList>
    </citation>
    <scope>IDENTIFICATION</scope>
    <source>
        <strain evidence="2">Jacobina</strain>
    </source>
</reference>
<name>A0A1B0CPZ9_LUTLO</name>
<dbReference type="VEuPathDB" id="VectorBase:LLOJ006948"/>
<protein>
    <submittedName>
        <fullName evidence="1">Putative chibby family</fullName>
    </submittedName>
</protein>
<sequence>MPIFSKKFSYKSAPPRNRRVLESDCPRIHEKLEEFRNIQLHLDEGGYTFANGAWTEGMTKESATSSRGTASNEQQLREKVTKLTEENNLLKIKIDILVDLLTENTN</sequence>
<evidence type="ECO:0000313" key="1">
    <source>
        <dbReference type="EMBL" id="MBC1170198.1"/>
    </source>
</evidence>
<dbReference type="Pfam" id="PF14645">
    <property type="entry name" value="Chibby"/>
    <property type="match status" value="1"/>
</dbReference>
<keyword evidence="3" id="KW-1185">Reference proteome</keyword>
<evidence type="ECO:0000313" key="3">
    <source>
        <dbReference type="Proteomes" id="UP000092461"/>
    </source>
</evidence>
<proteinExistence type="predicted"/>
<dbReference type="EnsemblMetazoa" id="LLOJ006948-RA">
    <property type="protein sequence ID" value="LLOJ006948-PA"/>
    <property type="gene ID" value="LLOJ006948"/>
</dbReference>
<dbReference type="AlphaFoldDB" id="A0A1B0CPZ9"/>
<dbReference type="VEuPathDB" id="VectorBase:LLONM1_000321"/>
<evidence type="ECO:0000313" key="2">
    <source>
        <dbReference type="EnsemblMetazoa" id="LLOJ006948-PA"/>
    </source>
</evidence>
<dbReference type="EMBL" id="AJWK01022897">
    <property type="status" value="NOT_ANNOTATED_CDS"/>
    <property type="molecule type" value="Genomic_DNA"/>
</dbReference>
<accession>A0A1B0CPZ9</accession>